<comment type="subcellular location">
    <subcellularLocation>
        <location evidence="3">Cytoplasm</location>
    </subcellularLocation>
    <subcellularLocation>
        <location evidence="2">Nucleus</location>
    </subcellularLocation>
</comment>
<evidence type="ECO:0000256" key="1">
    <source>
        <dbReference type="ARBA" id="ARBA00002738"/>
    </source>
</evidence>
<dbReference type="InterPro" id="IPR039024">
    <property type="entry name" value="RTC4"/>
</dbReference>
<name>A0AAN8NH07_9PEZI</name>
<feature type="compositionally biased region" description="Low complexity" evidence="8">
    <location>
        <begin position="219"/>
        <end position="234"/>
    </location>
</feature>
<dbReference type="Pfam" id="PF14474">
    <property type="entry name" value="RTC4"/>
    <property type="match status" value="1"/>
</dbReference>
<evidence type="ECO:0000256" key="3">
    <source>
        <dbReference type="ARBA" id="ARBA00004496"/>
    </source>
</evidence>
<dbReference type="PANTHER" id="PTHR41391:SF1">
    <property type="entry name" value="RESTRICTION OF TELOMERE CAPPING PROTEIN 4"/>
    <property type="match status" value="1"/>
</dbReference>
<keyword evidence="6" id="KW-0963">Cytoplasm</keyword>
<feature type="region of interest" description="Disordered" evidence="8">
    <location>
        <begin position="1"/>
        <end position="151"/>
    </location>
</feature>
<feature type="compositionally biased region" description="Acidic residues" evidence="8">
    <location>
        <begin position="42"/>
        <end position="55"/>
    </location>
</feature>
<proteinExistence type="inferred from homology"/>
<dbReference type="EMBL" id="JAVHJM010000003">
    <property type="protein sequence ID" value="KAK6516656.1"/>
    <property type="molecule type" value="Genomic_DNA"/>
</dbReference>
<evidence type="ECO:0000256" key="4">
    <source>
        <dbReference type="ARBA" id="ARBA00009461"/>
    </source>
</evidence>
<gene>
    <name evidence="10" type="ORF">TWF506_006552</name>
</gene>
<sequence length="528" mass="60274">MYSGRPTRAGNSRNNVNKPFKSPVTSDTPKAKQPKIFQGLLDDIEDSDEEDEEEQSHEVIDLISPEKAFKPSKDKASTISDPEPTDQTIPKKEDDDEIEEVEEQEEKMLRRTAAPGKKGKFATRKQRETSQYLDRRKTEREAAAAETKRGALRIPAAAEALLKHIEKCDPAKQDMEIPKPTPQKSIRERYNGLLLSNGVTLQPRLISLLDDQFDKEESNSGPGSDSDNSQASNSSKKRKRRSSGSDSTPKKTELSEATKEKKKAKSGPKKYRCPMCKEEVSKQLYESYLPDLEKKYKIDLRRKFHKSHKLAKVHKKVSELDIPEIDWDSLEDRCEEYFPYLSDIMARKVESHYRDLSEKFYTKKRNDHKGRTEALFDDGNWEKTYPGYYGPRGSEIIGDAISNSKLINAALKKLSANKDITTLRGGAGAYIQRILIPELGTRLIMEDFRMADDEIGKARELMQNTIDIGLLLNHGEDDDDDVMGVDDGMEWWWKEREAQRQQEEETEPSQSQTSIYIEASDDEQPLAT</sequence>
<evidence type="ECO:0000256" key="6">
    <source>
        <dbReference type="ARBA" id="ARBA00022490"/>
    </source>
</evidence>
<dbReference type="GO" id="GO:0005737">
    <property type="term" value="C:cytoplasm"/>
    <property type="evidence" value="ECO:0007669"/>
    <property type="project" value="UniProtKB-SubCell"/>
</dbReference>
<evidence type="ECO:0000256" key="7">
    <source>
        <dbReference type="ARBA" id="ARBA00023242"/>
    </source>
</evidence>
<feature type="compositionally biased region" description="Acidic residues" evidence="8">
    <location>
        <begin position="94"/>
        <end position="105"/>
    </location>
</feature>
<comment type="similarity">
    <text evidence="4">Belongs to the RTC4 family.</text>
</comment>
<evidence type="ECO:0000313" key="11">
    <source>
        <dbReference type="Proteomes" id="UP001307849"/>
    </source>
</evidence>
<feature type="compositionally biased region" description="Basic and acidic residues" evidence="8">
    <location>
        <begin position="67"/>
        <end position="76"/>
    </location>
</feature>
<reference evidence="10 11" key="1">
    <citation type="submission" date="2019-10" db="EMBL/GenBank/DDBJ databases">
        <authorList>
            <person name="Palmer J.M."/>
        </authorList>
    </citation>
    <scope>NUCLEOTIDE SEQUENCE [LARGE SCALE GENOMIC DNA]</scope>
    <source>
        <strain evidence="10 11">TWF506</strain>
    </source>
</reference>
<evidence type="ECO:0000256" key="8">
    <source>
        <dbReference type="SAM" id="MobiDB-lite"/>
    </source>
</evidence>
<keyword evidence="7" id="KW-0539">Nucleus</keyword>
<dbReference type="GO" id="GO:0005634">
    <property type="term" value="C:nucleus"/>
    <property type="evidence" value="ECO:0007669"/>
    <property type="project" value="UniProtKB-SubCell"/>
</dbReference>
<feature type="compositionally biased region" description="Polar residues" evidence="8">
    <location>
        <begin position="77"/>
        <end position="88"/>
    </location>
</feature>
<evidence type="ECO:0000259" key="9">
    <source>
        <dbReference type="SMART" id="SM01312"/>
    </source>
</evidence>
<evidence type="ECO:0000256" key="5">
    <source>
        <dbReference type="ARBA" id="ARBA00015162"/>
    </source>
</evidence>
<dbReference type="SMART" id="SM01312">
    <property type="entry name" value="RTC4"/>
    <property type="match status" value="1"/>
</dbReference>
<keyword evidence="11" id="KW-1185">Reference proteome</keyword>
<organism evidence="10 11">
    <name type="scientific">Arthrobotrys conoides</name>
    <dbReference type="NCBI Taxonomy" id="74498"/>
    <lineage>
        <taxon>Eukaryota</taxon>
        <taxon>Fungi</taxon>
        <taxon>Dikarya</taxon>
        <taxon>Ascomycota</taxon>
        <taxon>Pezizomycotina</taxon>
        <taxon>Orbiliomycetes</taxon>
        <taxon>Orbiliales</taxon>
        <taxon>Orbiliaceae</taxon>
        <taxon>Arthrobotrys</taxon>
    </lineage>
</organism>
<feature type="compositionally biased region" description="Basic residues" evidence="8">
    <location>
        <begin position="260"/>
        <end position="271"/>
    </location>
</feature>
<evidence type="ECO:0000256" key="2">
    <source>
        <dbReference type="ARBA" id="ARBA00004123"/>
    </source>
</evidence>
<feature type="compositionally biased region" description="Basic and acidic residues" evidence="8">
    <location>
        <begin position="248"/>
        <end position="259"/>
    </location>
</feature>
<dbReference type="PANTHER" id="PTHR41391">
    <property type="entry name" value="RESTRICTION OF TELOMERE CAPPING PROTEIN 4"/>
    <property type="match status" value="1"/>
</dbReference>
<feature type="region of interest" description="Disordered" evidence="8">
    <location>
        <begin position="169"/>
        <end position="189"/>
    </location>
</feature>
<evidence type="ECO:0000313" key="10">
    <source>
        <dbReference type="EMBL" id="KAK6516656.1"/>
    </source>
</evidence>
<feature type="domain" description="Restriction of telomere capping protein 4 C-terminal" evidence="9">
    <location>
        <begin position="344"/>
        <end position="475"/>
    </location>
</feature>
<feature type="compositionally biased region" description="Polar residues" evidence="8">
    <location>
        <begin position="9"/>
        <end position="28"/>
    </location>
</feature>
<feature type="region of interest" description="Disordered" evidence="8">
    <location>
        <begin position="214"/>
        <end position="271"/>
    </location>
</feature>
<protein>
    <recommendedName>
        <fullName evidence="5">Restriction of telomere capping protein 4</fullName>
    </recommendedName>
</protein>
<accession>A0AAN8NH07</accession>
<dbReference type="AlphaFoldDB" id="A0AAN8NH07"/>
<dbReference type="Proteomes" id="UP001307849">
    <property type="component" value="Unassembled WGS sequence"/>
</dbReference>
<comment type="function">
    <text evidence="1">May be involved in a process influencing telomere capping.</text>
</comment>
<dbReference type="InterPro" id="IPR028094">
    <property type="entry name" value="RTC4_C"/>
</dbReference>
<feature type="compositionally biased region" description="Basic and acidic residues" evidence="8">
    <location>
        <begin position="125"/>
        <end position="149"/>
    </location>
</feature>
<feature type="region of interest" description="Disordered" evidence="8">
    <location>
        <begin position="496"/>
        <end position="528"/>
    </location>
</feature>
<feature type="compositionally biased region" description="Acidic residues" evidence="8">
    <location>
        <begin position="519"/>
        <end position="528"/>
    </location>
</feature>
<comment type="caution">
    <text evidence="10">The sequence shown here is derived from an EMBL/GenBank/DDBJ whole genome shotgun (WGS) entry which is preliminary data.</text>
</comment>